<dbReference type="PANTHER" id="PTHR12827">
    <property type="entry name" value="MEIOTIC CHECKPOINT REGULATOR TSG24 FAMILY MEMBER"/>
    <property type="match status" value="1"/>
</dbReference>
<keyword evidence="6" id="KW-1133">Transmembrane helix</keyword>
<sequence>MAAVKSLGVHTPTALPRLIAEGVIPDDAPAKSYEWETYTSQTAEGVIEEEVFYTKTLVVWSQGHFSRNVYRFDHENEDVVQALLTTFPAVPKVVSARIRRGTIASNANEALLSSRPPRDSLDQAAQDPHDSGEAARALVVILKTKACMYFLQGGSHITDLPFEIARAFPAPHGLLLQRKNSCSVSLNTSIQLPSVPHNSFMPLPRASLSYLQSPTLLKSFANVLPGRSSPLGGSNKLESLFQDVMLPKPKLVDDDIANIYSLSGPLEDFGVVTSSTECSPPRAHEKSLMRPNIQFDPLDSAESIIYITPGNEISSWSRSNSHPLILLVTRNSDTGWTTVWHAWYLESQSLRCLLEHRAEQKAAKARRRSSFMSAGIVTGAATPAVRNRDGGRESYVPPGTLRVPTESQVAPVSASTRKKPTKQEEEQAMASQMDPDFRQIPPQQSLRQSRRISSMNADVRASQPTVNATFGGPASRRATSFGGHMERRSLGHRKSRGSTPGAGLTQSTHIDEQSVDLDIEQSDQTVDQILRRIRSTHESAGMDSVFGSAEDDFKQDLVVRRLFTLLPPEQSTYADVNPPGGVAAQVATLVGPQPLSSTNDGSLSILIQERADKDARRINLRLVTKPLWPQSTKSPLVTIPFVNDRQSTRLHCNDMLKIYDGLHQFLTFDPPGLLFAPNDDPIPLSTPSAPYRMYSKSEVLPSSQTVDKDVGKNRILPSPNGPLVLKQSGAKAAYDEASSDGIQHRRKFKLTPDSPLVESAILACELILPTSSRTSMRKLWCAAYAALDSYATWLSRTSSDLEFVALAGVLQGIAILGLDKKSRASLDLICRKAHDAGSGIRSPSDLFKSEHEKLRFRSRLWLDLEPIRELGRKNPEQKDILPLLASMIGIDLVSNNTIALTICFPVGGSQHLIRGCLTNIMACLHILREEHKLNTLCENQASLGALAAVIVQLGTWLGHDHWSCQPGSFFMLEGIDENRWELVHLLGRSTKVAPTSIEPPPSIYHWFETVIERKNTAPFTSFTDIMSIDVHLPADDPILREYISRITPRTVIISKIVGLTRGLAADPVTTVELMAQSNLTLDLLDSLPGSIAAPFKAALAHCEKQPPTTWNTRLLQLVGRQDLVLLTSGSAASSQKPLQTPIHSTRDVHAICQVTESTPAVTKTREAGRHAVSQLVFSEDRRLVEAIGLMHFNSTQVVECPKQPEWDDAMHLDHQRRLMTHVTTRMIALPCGDGMIHFDSQTPLLTERYHLPGFNSSCLIYPMGHTLTTDRSGLTEEKVNWAYFHAGVAAGLRISHNAIGIDTSWVAFNKPNELTNRHAGLLLALGLSGHLRQLAKWLSFRYLTPKHTMTSVGLLLGLSASHIGTMESLVTRMLSVHITRMLPSGASELNVSPITQTAGLMGIGLLYHNTQHRRMSEIMLSEIEFLEVEDPDSGPDMLRDESYRLAAGFALGLINIGRGSDLRGLHGMRMPERLLAIAVGPRPVNAVHVFDRATAGAVMALALLFMKTGDKAVASKIDIPDTEAQFDHIRPDILLLRAMTKHIILWDSIAVGEDSNSSDRSDWISRNCPACYKKKPLDQAILEMLRKRAIDSSQIPLFNIHTGLAWALSLKYAGTGNTRARDEILSLLDAFHSLNEGIEAFYFDGKLGRASLRRCMDVLALSAAAVMAGTGDLMTFRYLRRMHGRVNADTPYGSHLAAHMAIGVLFLGGGTFTFGTSDLAVAMLMCAFYPLFPTDVHDNRVHLQAFRHFWVLAAEARCIVAEDIDTRRPIHMPIRITGRDGSTKIHRSPCLLPDLQTISVIETADPTYWRIRLDFADNPEHLASFRRDQRILVRRCPVAEAHSSIFSATLASLSETQANQTVGQIWHSIFRLSAFKILDEAETELILPSDVHSDRYDDVRSTAIDERLVLQKATESSRQDALWNLRVIFAWAERARDEGNGKFAWLGREVVEALRSKIEDRVASVAANQNEASP</sequence>
<evidence type="ECO:0000313" key="9">
    <source>
        <dbReference type="RefSeq" id="XP_033455753.1"/>
    </source>
</evidence>
<reference evidence="9" key="2">
    <citation type="submission" date="2020-04" db="EMBL/GenBank/DDBJ databases">
        <authorList>
            <consortium name="NCBI Genome Project"/>
        </authorList>
    </citation>
    <scope>NUCLEOTIDE SEQUENCE</scope>
    <source>
        <strain evidence="9">CBS 342.82</strain>
    </source>
</reference>
<proteinExistence type="inferred from homology"/>
<dbReference type="GO" id="GO:0051301">
    <property type="term" value="P:cell division"/>
    <property type="evidence" value="ECO:0007669"/>
    <property type="project" value="UniProtKB-KW"/>
</dbReference>
<dbReference type="Proteomes" id="UP000504637">
    <property type="component" value="Unplaced"/>
</dbReference>
<feature type="compositionally biased region" description="Basic and acidic residues" evidence="5">
    <location>
        <begin position="116"/>
        <end position="129"/>
    </location>
</feature>
<feature type="region of interest" description="Disordered" evidence="5">
    <location>
        <begin position="465"/>
        <end position="511"/>
    </location>
</feature>
<reference evidence="9" key="3">
    <citation type="submission" date="2025-08" db="UniProtKB">
        <authorList>
            <consortium name="RefSeq"/>
        </authorList>
    </citation>
    <scope>IDENTIFICATION</scope>
    <source>
        <strain evidence="9">CBS 342.82</strain>
    </source>
</reference>
<evidence type="ECO:0000256" key="1">
    <source>
        <dbReference type="ARBA" id="ARBA00010547"/>
    </source>
</evidence>
<dbReference type="InterPro" id="IPR024990">
    <property type="entry name" value="Apc1"/>
</dbReference>
<keyword evidence="4" id="KW-0131">Cell cycle</keyword>
<evidence type="ECO:0000259" key="7">
    <source>
        <dbReference type="Pfam" id="PF12859"/>
    </source>
</evidence>
<dbReference type="PANTHER" id="PTHR12827:SF3">
    <property type="entry name" value="ANAPHASE-PROMOTING COMPLEX SUBUNIT 1"/>
    <property type="match status" value="1"/>
</dbReference>
<keyword evidence="6" id="KW-0812">Transmembrane</keyword>
<dbReference type="Pfam" id="PF12859">
    <property type="entry name" value="ANAPC1"/>
    <property type="match status" value="1"/>
</dbReference>
<keyword evidence="3" id="KW-0498">Mitosis</keyword>
<feature type="region of interest" description="Disordered" evidence="5">
    <location>
        <begin position="109"/>
        <end position="129"/>
    </location>
</feature>
<dbReference type="Gene3D" id="1.25.10.10">
    <property type="entry name" value="Leucine-rich Repeat Variant"/>
    <property type="match status" value="2"/>
</dbReference>
<dbReference type="FunFam" id="1.25.10.10:FF:000435">
    <property type="entry name" value="Ubiquitin ligase subunit"/>
    <property type="match status" value="1"/>
</dbReference>
<dbReference type="GeneID" id="54366379"/>
<keyword evidence="2" id="KW-0132">Cell division</keyword>
<dbReference type="GO" id="GO:0031145">
    <property type="term" value="P:anaphase-promoting complex-dependent catabolic process"/>
    <property type="evidence" value="ECO:0007669"/>
    <property type="project" value="TreeGrafter"/>
</dbReference>
<dbReference type="GO" id="GO:0060090">
    <property type="term" value="F:molecular adaptor activity"/>
    <property type="evidence" value="ECO:0007669"/>
    <property type="project" value="TreeGrafter"/>
</dbReference>
<dbReference type="RefSeq" id="XP_033455753.1">
    <property type="nucleotide sequence ID" value="XM_033608579.1"/>
</dbReference>
<feature type="domain" description="Anaphase-promoting complex subunit 1 N-terminal" evidence="7">
    <location>
        <begin position="30"/>
        <end position="809"/>
    </location>
</feature>
<dbReference type="GO" id="GO:0005680">
    <property type="term" value="C:anaphase-promoting complex"/>
    <property type="evidence" value="ECO:0007669"/>
    <property type="project" value="InterPro"/>
</dbReference>
<evidence type="ECO:0000256" key="4">
    <source>
        <dbReference type="ARBA" id="ARBA00023306"/>
    </source>
</evidence>
<dbReference type="GO" id="GO:0070979">
    <property type="term" value="P:protein K11-linked ubiquitination"/>
    <property type="evidence" value="ECO:0007669"/>
    <property type="project" value="TreeGrafter"/>
</dbReference>
<evidence type="ECO:0000256" key="3">
    <source>
        <dbReference type="ARBA" id="ARBA00022776"/>
    </source>
</evidence>
<dbReference type="OrthoDB" id="26401at2759"/>
<keyword evidence="8" id="KW-1185">Reference proteome</keyword>
<evidence type="ECO:0000256" key="6">
    <source>
        <dbReference type="SAM" id="Phobius"/>
    </source>
</evidence>
<keyword evidence="6" id="KW-0472">Membrane</keyword>
<dbReference type="InterPro" id="IPR049255">
    <property type="entry name" value="Apc1_N"/>
</dbReference>
<gene>
    <name evidence="9" type="ORF">K489DRAFT_434919</name>
</gene>
<evidence type="ECO:0000313" key="8">
    <source>
        <dbReference type="Proteomes" id="UP000504637"/>
    </source>
</evidence>
<accession>A0A6J3LVR7</accession>
<name>A0A6J3LVR7_9PEZI</name>
<feature type="transmembrane region" description="Helical" evidence="6">
    <location>
        <begin position="1658"/>
        <end position="1679"/>
    </location>
</feature>
<feature type="compositionally biased region" description="Polar residues" evidence="5">
    <location>
        <begin position="405"/>
        <end position="415"/>
    </location>
</feature>
<comment type="similarity">
    <text evidence="1">Belongs to the APC1 family.</text>
</comment>
<evidence type="ECO:0000256" key="2">
    <source>
        <dbReference type="ARBA" id="ARBA00022618"/>
    </source>
</evidence>
<protein>
    <recommendedName>
        <fullName evidence="7">Anaphase-promoting complex subunit 1 N-terminal domain-containing protein</fullName>
    </recommendedName>
</protein>
<reference evidence="9" key="1">
    <citation type="submission" date="2020-01" db="EMBL/GenBank/DDBJ databases">
        <authorList>
            <consortium name="DOE Joint Genome Institute"/>
            <person name="Haridas S."/>
            <person name="Albert R."/>
            <person name="Binder M."/>
            <person name="Bloem J."/>
            <person name="Labutti K."/>
            <person name="Salamov A."/>
            <person name="Andreopoulos B."/>
            <person name="Baker S.E."/>
            <person name="Barry K."/>
            <person name="Bills G."/>
            <person name="Bluhm B.H."/>
            <person name="Cannon C."/>
            <person name="Castanera R."/>
            <person name="Culley D.E."/>
            <person name="Daum C."/>
            <person name="Ezra D."/>
            <person name="Gonzalez J.B."/>
            <person name="Henrissat B."/>
            <person name="Kuo A."/>
            <person name="Liang C."/>
            <person name="Lipzen A."/>
            <person name="Lutzoni F."/>
            <person name="Magnuson J."/>
            <person name="Mondo S."/>
            <person name="Nolan M."/>
            <person name="Ohm R."/>
            <person name="Pangilinan J."/>
            <person name="Park H.-J."/>
            <person name="Ramirez L."/>
            <person name="Alfaro M."/>
            <person name="Sun H."/>
            <person name="Tritt A."/>
            <person name="Yoshinaga Y."/>
            <person name="Zwiers L.-H."/>
            <person name="Turgeon B.G."/>
            <person name="Goodwin S.B."/>
            <person name="Spatafora J.W."/>
            <person name="Crous P.W."/>
            <person name="Grigoriev I.V."/>
        </authorList>
    </citation>
    <scope>NUCLEOTIDE SEQUENCE</scope>
    <source>
        <strain evidence="9">CBS 342.82</strain>
    </source>
</reference>
<dbReference type="InterPro" id="IPR011989">
    <property type="entry name" value="ARM-like"/>
</dbReference>
<dbReference type="GO" id="GO:0007091">
    <property type="term" value="P:metaphase/anaphase transition of mitotic cell cycle"/>
    <property type="evidence" value="ECO:0007669"/>
    <property type="project" value="TreeGrafter"/>
</dbReference>
<evidence type="ECO:0000256" key="5">
    <source>
        <dbReference type="SAM" id="MobiDB-lite"/>
    </source>
</evidence>
<feature type="transmembrane region" description="Helical" evidence="6">
    <location>
        <begin position="1700"/>
        <end position="1732"/>
    </location>
</feature>
<feature type="region of interest" description="Disordered" evidence="5">
    <location>
        <begin position="384"/>
        <end position="440"/>
    </location>
</feature>
<organism evidence="9">
    <name type="scientific">Dissoconium aciculare CBS 342.82</name>
    <dbReference type="NCBI Taxonomy" id="1314786"/>
    <lineage>
        <taxon>Eukaryota</taxon>
        <taxon>Fungi</taxon>
        <taxon>Dikarya</taxon>
        <taxon>Ascomycota</taxon>
        <taxon>Pezizomycotina</taxon>
        <taxon>Dothideomycetes</taxon>
        <taxon>Dothideomycetidae</taxon>
        <taxon>Mycosphaerellales</taxon>
        <taxon>Dissoconiaceae</taxon>
        <taxon>Dissoconium</taxon>
    </lineage>
</organism>